<dbReference type="EMBL" id="JRLF01000009">
    <property type="protein sequence ID" value="KQB41227.1"/>
    <property type="molecule type" value="Genomic_DNA"/>
</dbReference>
<sequence>MPQNLRNKKMYEPIFALFCERVKESIKAGTFAKLTLAKTIGDTEIKNIYFRLAINEDNTYSIALTTRYKTEEIESTHTLDEALLVLGTYIKNPFLTALLFTTDNDVTFKVNKKNAGSIIEQEPTFKNASPVMLEMIEKGIV</sequence>
<dbReference type="PATRIC" id="fig|362413.3.peg.4520"/>
<dbReference type="AlphaFoldDB" id="A0A0Q0WYB3"/>
<proteinExistence type="predicted"/>
<gene>
    <name evidence="1" type="ORF">RC62_4603</name>
</gene>
<dbReference type="STRING" id="362413.RC62_4603"/>
<dbReference type="Proteomes" id="UP000050443">
    <property type="component" value="Unassembled WGS sequence"/>
</dbReference>
<evidence type="ECO:0000313" key="1">
    <source>
        <dbReference type="EMBL" id="KQB41227.1"/>
    </source>
</evidence>
<name>A0A0Q0WYB3_9FLAO</name>
<evidence type="ECO:0000313" key="2">
    <source>
        <dbReference type="Proteomes" id="UP000050443"/>
    </source>
</evidence>
<comment type="caution">
    <text evidence="1">The sequence shown here is derived from an EMBL/GenBank/DDBJ whole genome shotgun (WGS) entry which is preliminary data.</text>
</comment>
<protein>
    <submittedName>
        <fullName evidence="1">Uncharacterized protein</fullName>
    </submittedName>
</protein>
<accession>A0A0Q0WYB3</accession>
<reference evidence="1 2" key="1">
    <citation type="submission" date="2014-09" db="EMBL/GenBank/DDBJ databases">
        <title>Genome sequence of Flavobacterium aquidurense RC62.</title>
        <authorList>
            <person name="Kim J.F."/>
            <person name="Kwak M.-J."/>
        </authorList>
    </citation>
    <scope>NUCLEOTIDE SEQUENCE [LARGE SCALE GENOMIC DNA]</scope>
    <source>
        <strain evidence="1 2">RC62</strain>
    </source>
</reference>
<organism evidence="1 2">
    <name type="scientific">Flavobacterium aquidurense</name>
    <dbReference type="NCBI Taxonomy" id="362413"/>
    <lineage>
        <taxon>Bacteria</taxon>
        <taxon>Pseudomonadati</taxon>
        <taxon>Bacteroidota</taxon>
        <taxon>Flavobacteriia</taxon>
        <taxon>Flavobacteriales</taxon>
        <taxon>Flavobacteriaceae</taxon>
        <taxon>Flavobacterium</taxon>
    </lineage>
</organism>